<dbReference type="InterPro" id="IPR027357">
    <property type="entry name" value="DOCKER_dom"/>
</dbReference>
<evidence type="ECO:0000259" key="6">
    <source>
        <dbReference type="PROSITE" id="PS51651"/>
    </source>
</evidence>
<evidence type="ECO:0000313" key="7">
    <source>
        <dbReference type="EMBL" id="KAI6655014.1"/>
    </source>
</evidence>
<dbReference type="PANTHER" id="PTHR23317">
    <property type="entry name" value="DEDICATOR OF CYTOKINESIS DOCK"/>
    <property type="match status" value="1"/>
</dbReference>
<dbReference type="InterPro" id="IPR043162">
    <property type="entry name" value="DOCK_C_lobe_C"/>
</dbReference>
<gene>
    <name evidence="7" type="ORF">LOD99_2303</name>
</gene>
<feature type="coiled-coil region" evidence="3">
    <location>
        <begin position="882"/>
        <end position="910"/>
    </location>
</feature>
<dbReference type="GO" id="GO:0007264">
    <property type="term" value="P:small GTPase-mediated signal transduction"/>
    <property type="evidence" value="ECO:0007669"/>
    <property type="project" value="InterPro"/>
</dbReference>
<dbReference type="Pfam" id="PF14429">
    <property type="entry name" value="DOCK-C2"/>
    <property type="match status" value="1"/>
</dbReference>
<organism evidence="7 8">
    <name type="scientific">Oopsacas minuta</name>
    <dbReference type="NCBI Taxonomy" id="111878"/>
    <lineage>
        <taxon>Eukaryota</taxon>
        <taxon>Metazoa</taxon>
        <taxon>Porifera</taxon>
        <taxon>Hexactinellida</taxon>
        <taxon>Hexasterophora</taxon>
        <taxon>Lyssacinosida</taxon>
        <taxon>Leucopsacidae</taxon>
        <taxon>Oopsacas</taxon>
    </lineage>
</organism>
<keyword evidence="4" id="KW-0812">Transmembrane</keyword>
<dbReference type="EMBL" id="JAKMXF010000210">
    <property type="protein sequence ID" value="KAI6655014.1"/>
    <property type="molecule type" value="Genomic_DNA"/>
</dbReference>
<sequence>MTTDAPSGKRDFARHLAGTTPLAARLIAQDTFTNQDDFEDLLLPMSNSNSISSKRWSGGTLEPLDTNDTVRLSFDEELHTPLPPEMFNGSFPSIGQVVPDPVNYEEYLQDRLKEMDAPSELQVLWDIPRSNIVVSELKREHRMAEFLALQKRSDQQDHYFRYCSNTFMRDWSVATRTYGTFNGFEGFNRTRDKTLLCRKTPSFSSNELFDFTYPIDASSGEGEDQDTAVDPILDDVIDVRDRAEQDDRNTNYRKLTRHASMFSIYPRKMDVRAEPRTEAKIPTDHIGTKLKIHVIKFEMVQRFEPLFGTLFLYDTREKRRVSENLYFDFNEDELQKMLGKHIEERAYETKAHAGIFSITNLHPDVFIVIRIDKVLEGVPTKSLGDIYANDKVIKSAQLEKLHTAAVDYCDRLGKYRMPFAWYCVSMAKIFETKLVDRDADKIPPLDGPFHCTVKIQCLILQEPERLKEEDLHKFCQELKRYEASAKSKPRASFEYIKADITIEVSTLVETDLLCVFSSNYTRVLGPQEVKKKYRPVREIEEFPSREIHKPSVSYKNLLYIYPQSLNLSNTKTGAISARNIAVRVLYLTHEDTDSALNIIYGKSNTAKFYNECYTAVSYHTKTPDFYDEIKIDLPTRINEFSHLLFQFYHITCQKPRRREDEAMMSQLIGITWLPIIDLKSGMINVGEFNLPISSEILPKDYSRSSPDIPLPSVKWMDGHKPLFRMSVHLQSTIHPLCSVLHDYLTTSFWADKLESEPTPNEVITVIKMLSQCETEELFKFAHIIFETIFEYIIIEGPIATNTFAALAKLVNQFHQKDPMDEDPNGRNQKLASYIHFVFRTPRPSPPEEKGTGRYLHEVLVDLWLNADDSIVSLVNQHSWFYFELLVKAIVQYLNQNNKLEEEQAKRFNKQFLDSLLALVKNVIESIIDFISNQRSEIAQQLSLSLAYFIHDIITVIDRTYVLNMVKIYFRRFIQSTVDQTSLIKLKIEFLHVICLHEYYVQMNLPMPDWWLSKIETQFYEELSLGAYSFETEQQAPIPNFIDLSETFFTHHYLVGMLLSTLSYVLSFKTFPLKSKMVSLVKDLLESHDTDIRYGKIKCFVAYLYMPLIGIAIDSLPILYTSGERLSRGSRGGVAPRPTSVFNFQGALSPRQSVIIYPNDIKEARILDPQTSKDLLFCVIWVLKNIDFTLKRHIFQAVSVEKLEALIHLLDLCLDSFEYQGVEAMTTDNLQIKPSDQVRHNLAEYILGQGSAVDRLRQRRAEKHQNVSSNGDSVTERWVLNTRSSTLPTNKEGRQQYSEILSDTKLHSNLSTEISLVILDFIETLVQEDFEDDDPNLFQRFLIPTILPTIIQLYLHFLRTNQSTYVLTCVCFSLRSLILKYPDLILFQYQEQCSFLCKDLLHHCSSSMLELRQQATATLYTIMREHFILAGTFSYVKVQITSALSSIVGELVENEENSHDVYLRRSLNTLSKYARVDQLRDFCDSSSFPDQVNSLSLNLLVVIDDTSKLRACGSDNDLMLDIMYRIAKSYQNSPDLRLAWLENMMNKNKEEGNYAEAGMCLVHAAAMIAEYLGMIAPKPYMPIGAVSFARISTNVIEESAVSDDTVSAKEEGVCNGSKFSEEGLLGLLKLAHHSFEQAQLFESVIEIDKVIIPILEHNHEYSKLSRIHETMQNCYRTMDDPKKDRKYFTSYYRVAFFCRDRLSPEQDGKQFIYKCNTICKLSEFATKLENNHKQSFGANNVKLISDSNEVDRSKLLPNIMYIQITYVEPYFDDWELYERITGMERSFNISRFYFSTPYTQDGKAHGEPASQCMRRTILTTYNSFPYLMSRVSIMNTEIIELTPIEVGIEEIKKQTHALREIIDARTQDMVLLDMRLSGAVAPTVNQGPMAIARAFLTSDKSKAVGMHQRLLRIAFKQFLQVCETSLNIAKDFNREDRIAYQRNLEKKFQAMKKELKPMIESSAVRQRHKPFQNRMLDRISGMSDQNTVNNK</sequence>
<comment type="caution">
    <text evidence="7">The sequence shown here is derived from an EMBL/GenBank/DDBJ whole genome shotgun (WGS) entry which is preliminary data.</text>
</comment>
<keyword evidence="8" id="KW-1185">Reference proteome</keyword>
<proteinExistence type="inferred from homology"/>
<dbReference type="InterPro" id="IPR046770">
    <property type="entry name" value="DOCKER_Lobe_B"/>
</dbReference>
<feature type="transmembrane region" description="Helical" evidence="4">
    <location>
        <begin position="1047"/>
        <end position="1066"/>
    </location>
</feature>
<name>A0AAV7K2S0_9METZ</name>
<feature type="transmembrane region" description="Helical" evidence="4">
    <location>
        <begin position="1099"/>
        <end position="1119"/>
    </location>
</feature>
<dbReference type="Proteomes" id="UP001165289">
    <property type="component" value="Unassembled WGS sequence"/>
</dbReference>
<dbReference type="InterPro" id="IPR021816">
    <property type="entry name" value="DOCK_C/D_N"/>
</dbReference>
<accession>A0AAV7K2S0</accession>
<dbReference type="Gene3D" id="1.25.40.410">
    <property type="match status" value="1"/>
</dbReference>
<dbReference type="Gene3D" id="2.60.40.150">
    <property type="entry name" value="C2 domain"/>
    <property type="match status" value="1"/>
</dbReference>
<feature type="domain" description="C2 DOCK-type" evidence="5">
    <location>
        <begin position="555"/>
        <end position="730"/>
    </location>
</feature>
<reference evidence="7 8" key="1">
    <citation type="journal article" date="2023" name="BMC Biol.">
        <title>The compact genome of the sponge Oopsacas minuta (Hexactinellida) is lacking key metazoan core genes.</title>
        <authorList>
            <person name="Santini S."/>
            <person name="Schenkelaars Q."/>
            <person name="Jourda C."/>
            <person name="Duchesne M."/>
            <person name="Belahbib H."/>
            <person name="Rocher C."/>
            <person name="Selva M."/>
            <person name="Riesgo A."/>
            <person name="Vervoort M."/>
            <person name="Leys S.P."/>
            <person name="Kodjabachian L."/>
            <person name="Le Bivic A."/>
            <person name="Borchiellini C."/>
            <person name="Claverie J.M."/>
            <person name="Renard E."/>
        </authorList>
    </citation>
    <scope>NUCLEOTIDE SEQUENCE [LARGE SCALE GENOMIC DNA]</scope>
    <source>
        <strain evidence="7">SPO-2</strain>
    </source>
</reference>
<feature type="domain" description="DOCKER" evidence="6">
    <location>
        <begin position="1527"/>
        <end position="1963"/>
    </location>
</feature>
<dbReference type="Pfam" id="PF06920">
    <property type="entry name" value="DHR-2_Lobe_A"/>
    <property type="match status" value="1"/>
</dbReference>
<evidence type="ECO:0000313" key="8">
    <source>
        <dbReference type="Proteomes" id="UP001165289"/>
    </source>
</evidence>
<dbReference type="PANTHER" id="PTHR23317:SF76">
    <property type="entry name" value="LD20667P"/>
    <property type="match status" value="1"/>
</dbReference>
<keyword evidence="3" id="KW-0175">Coiled coil</keyword>
<dbReference type="InterPro" id="IPR035892">
    <property type="entry name" value="C2_domain_sf"/>
</dbReference>
<dbReference type="Pfam" id="PF11878">
    <property type="entry name" value="DOCK_C-D_N"/>
    <property type="match status" value="1"/>
</dbReference>
<dbReference type="InterPro" id="IPR046773">
    <property type="entry name" value="DOCKER_Lobe_C"/>
</dbReference>
<dbReference type="InterPro" id="IPR027007">
    <property type="entry name" value="C2_DOCK-type_domain"/>
</dbReference>
<evidence type="ECO:0000259" key="5">
    <source>
        <dbReference type="PROSITE" id="PS51650"/>
    </source>
</evidence>
<protein>
    <submittedName>
        <fullName evidence="7">Dedicator of cytokinesis protein 7 isoform X10</fullName>
    </submittedName>
</protein>
<dbReference type="PROSITE" id="PS51650">
    <property type="entry name" value="C2_DOCK"/>
    <property type="match status" value="1"/>
</dbReference>
<keyword evidence="4" id="KW-1133">Transmembrane helix</keyword>
<keyword evidence="1" id="KW-0344">Guanine-nucleotide releasing factor</keyword>
<dbReference type="Pfam" id="PF20421">
    <property type="entry name" value="DHR-2_Lobe_C"/>
    <property type="match status" value="1"/>
</dbReference>
<evidence type="ECO:0000256" key="3">
    <source>
        <dbReference type="SAM" id="Coils"/>
    </source>
</evidence>
<evidence type="ECO:0000256" key="4">
    <source>
        <dbReference type="SAM" id="Phobius"/>
    </source>
</evidence>
<dbReference type="InterPro" id="IPR046769">
    <property type="entry name" value="DOCKER_Lobe_A"/>
</dbReference>
<keyword evidence="4" id="KW-0472">Membrane</keyword>
<evidence type="ECO:0000256" key="1">
    <source>
        <dbReference type="ARBA" id="ARBA00022658"/>
    </source>
</evidence>
<dbReference type="InterPro" id="IPR043161">
    <property type="entry name" value="DOCK_C_lobe_A"/>
</dbReference>
<comment type="similarity">
    <text evidence="2">Belongs to the DOCK family.</text>
</comment>
<dbReference type="InterPro" id="IPR026791">
    <property type="entry name" value="DOCK"/>
</dbReference>
<dbReference type="GO" id="GO:0005085">
    <property type="term" value="F:guanyl-nucleotide exchange factor activity"/>
    <property type="evidence" value="ECO:0007669"/>
    <property type="project" value="UniProtKB-KW"/>
</dbReference>
<dbReference type="Pfam" id="PF20422">
    <property type="entry name" value="DHR-2_Lobe_B"/>
    <property type="match status" value="1"/>
</dbReference>
<dbReference type="Gene3D" id="1.20.58.740">
    <property type="match status" value="1"/>
</dbReference>
<evidence type="ECO:0000256" key="2">
    <source>
        <dbReference type="PROSITE-ProRule" id="PRU00983"/>
    </source>
</evidence>
<dbReference type="PROSITE" id="PS51651">
    <property type="entry name" value="DOCKER"/>
    <property type="match status" value="1"/>
</dbReference>